<comment type="caution">
    <text evidence="2">The sequence shown here is derived from an EMBL/GenBank/DDBJ whole genome shotgun (WGS) entry which is preliminary data.</text>
</comment>
<proteinExistence type="predicted"/>
<feature type="transmembrane region" description="Helical" evidence="1">
    <location>
        <begin position="127"/>
        <end position="147"/>
    </location>
</feature>
<feature type="transmembrane region" description="Helical" evidence="1">
    <location>
        <begin position="320"/>
        <end position="341"/>
    </location>
</feature>
<evidence type="ECO:0000256" key="1">
    <source>
        <dbReference type="SAM" id="Phobius"/>
    </source>
</evidence>
<feature type="transmembrane region" description="Helical" evidence="1">
    <location>
        <begin position="156"/>
        <end position="174"/>
    </location>
</feature>
<sequence length="441" mass="48057">MNAVSAEARREIPLALLPVFTRMLPGVVSASALAAATMAWEMRGPAAQMLVSLLWVQVLLLALGALSLVTTAHERLRPWEARVAPAAARDRVRRQLLLDLGWMGALALAGPWVLAAVLDWQKGELRLLPGVAAVLSAGLCGGVVLGLSRWGRAQRVLIVPGLLVLASLAQPGVIRALSEGDVLQSLALLACAGLLWAALMSPRSLAARARPLPRLRPLAWWRRRWAHRMWSFVAERSEGRKGMSFWPLLFWLYQPVSHADDLDWLSWGRDYSHPYAALGYGVGLLLFGAIAGSRLIAPPVHWRHRIAPGGFSVQRWAQRLVLGSMLFYVGFFSVGVGLGLLRNGWAFWPVQAAVLLSGIGDLLLATSAAAWLRGRRGTTKQRVLIGVALVLAAPTLLSLLIWTGLTPQRGPVWLLLQLALTALFARAAIRAWARRDLNTMA</sequence>
<protein>
    <recommendedName>
        <fullName evidence="4">ABC transporter permease</fullName>
    </recommendedName>
</protein>
<feature type="transmembrane region" description="Helical" evidence="1">
    <location>
        <begin position="12"/>
        <end position="40"/>
    </location>
</feature>
<evidence type="ECO:0000313" key="2">
    <source>
        <dbReference type="EMBL" id="MFG6429318.1"/>
    </source>
</evidence>
<dbReference type="EMBL" id="JBIGHV010000002">
    <property type="protein sequence ID" value="MFG6429318.1"/>
    <property type="molecule type" value="Genomic_DNA"/>
</dbReference>
<feature type="transmembrane region" description="Helical" evidence="1">
    <location>
        <begin position="239"/>
        <end position="256"/>
    </location>
</feature>
<feature type="transmembrane region" description="Helical" evidence="1">
    <location>
        <begin position="96"/>
        <end position="115"/>
    </location>
</feature>
<accession>A0ABW7EY83</accession>
<gene>
    <name evidence="2" type="ORF">ACG00Y_05310</name>
</gene>
<feature type="transmembrane region" description="Helical" evidence="1">
    <location>
        <begin position="383"/>
        <end position="405"/>
    </location>
</feature>
<feature type="transmembrane region" description="Helical" evidence="1">
    <location>
        <begin position="276"/>
        <end position="297"/>
    </location>
</feature>
<name>A0ABW7EY83_9BURK</name>
<keyword evidence="3" id="KW-1185">Reference proteome</keyword>
<feature type="transmembrane region" description="Helical" evidence="1">
    <location>
        <begin position="347"/>
        <end position="371"/>
    </location>
</feature>
<evidence type="ECO:0000313" key="3">
    <source>
        <dbReference type="Proteomes" id="UP001606210"/>
    </source>
</evidence>
<feature type="transmembrane region" description="Helical" evidence="1">
    <location>
        <begin position="186"/>
        <end position="206"/>
    </location>
</feature>
<feature type="transmembrane region" description="Helical" evidence="1">
    <location>
        <begin position="411"/>
        <end position="429"/>
    </location>
</feature>
<evidence type="ECO:0008006" key="4">
    <source>
        <dbReference type="Google" id="ProtNLM"/>
    </source>
</evidence>
<dbReference type="RefSeq" id="WP_394476660.1">
    <property type="nucleotide sequence ID" value="NZ_JBIGHV010000002.1"/>
</dbReference>
<keyword evidence="1" id="KW-0472">Membrane</keyword>
<reference evidence="2 3" key="1">
    <citation type="submission" date="2024-08" db="EMBL/GenBank/DDBJ databases">
        <authorList>
            <person name="Lu H."/>
        </authorList>
    </citation>
    <scope>NUCLEOTIDE SEQUENCE [LARGE SCALE GENOMIC DNA]</scope>
    <source>
        <strain evidence="2 3">LYH14W</strain>
    </source>
</reference>
<keyword evidence="1" id="KW-0812">Transmembrane</keyword>
<feature type="transmembrane region" description="Helical" evidence="1">
    <location>
        <begin position="46"/>
        <end position="69"/>
    </location>
</feature>
<dbReference type="Proteomes" id="UP001606210">
    <property type="component" value="Unassembled WGS sequence"/>
</dbReference>
<keyword evidence="1" id="KW-1133">Transmembrane helix</keyword>
<organism evidence="2 3">
    <name type="scientific">Pelomonas parva</name>
    <dbReference type="NCBI Taxonomy" id="3299032"/>
    <lineage>
        <taxon>Bacteria</taxon>
        <taxon>Pseudomonadati</taxon>
        <taxon>Pseudomonadota</taxon>
        <taxon>Betaproteobacteria</taxon>
        <taxon>Burkholderiales</taxon>
        <taxon>Sphaerotilaceae</taxon>
        <taxon>Roseateles</taxon>
    </lineage>
</organism>